<evidence type="ECO:0000313" key="2">
    <source>
        <dbReference type="EMBL" id="GGV05293.1"/>
    </source>
</evidence>
<gene>
    <name evidence="2" type="ORF">GCM10010260_48050</name>
</gene>
<comment type="caution">
    <text evidence="2">The sequence shown here is derived from an EMBL/GenBank/DDBJ whole genome shotgun (WGS) entry which is preliminary data.</text>
</comment>
<protein>
    <submittedName>
        <fullName evidence="2">Uncharacterized protein</fullName>
    </submittedName>
</protein>
<keyword evidence="3" id="KW-1185">Reference proteome</keyword>
<name>A0A918IET6_9ACTN</name>
<dbReference type="RefSeq" id="WP_268252910.1">
    <property type="nucleotide sequence ID" value="NZ_BMTD01000011.1"/>
</dbReference>
<evidence type="ECO:0000256" key="1">
    <source>
        <dbReference type="SAM" id="MobiDB-lite"/>
    </source>
</evidence>
<reference evidence="2" key="1">
    <citation type="journal article" date="2014" name="Int. J. Syst. Evol. Microbiol.">
        <title>Complete genome sequence of Corynebacterium casei LMG S-19264T (=DSM 44701T), isolated from a smear-ripened cheese.</title>
        <authorList>
            <consortium name="US DOE Joint Genome Institute (JGI-PGF)"/>
            <person name="Walter F."/>
            <person name="Albersmeier A."/>
            <person name="Kalinowski J."/>
            <person name="Ruckert C."/>
        </authorList>
    </citation>
    <scope>NUCLEOTIDE SEQUENCE</scope>
    <source>
        <strain evidence="2">JCM 4369</strain>
    </source>
</reference>
<evidence type="ECO:0000313" key="3">
    <source>
        <dbReference type="Proteomes" id="UP000618795"/>
    </source>
</evidence>
<dbReference type="AlphaFoldDB" id="A0A918IET6"/>
<organism evidence="2 3">
    <name type="scientific">Streptomyces filipinensis</name>
    <dbReference type="NCBI Taxonomy" id="66887"/>
    <lineage>
        <taxon>Bacteria</taxon>
        <taxon>Bacillati</taxon>
        <taxon>Actinomycetota</taxon>
        <taxon>Actinomycetes</taxon>
        <taxon>Kitasatosporales</taxon>
        <taxon>Streptomycetaceae</taxon>
        <taxon>Streptomyces</taxon>
    </lineage>
</organism>
<feature type="region of interest" description="Disordered" evidence="1">
    <location>
        <begin position="1"/>
        <end position="40"/>
    </location>
</feature>
<dbReference type="Proteomes" id="UP000618795">
    <property type="component" value="Unassembled WGS sequence"/>
</dbReference>
<proteinExistence type="predicted"/>
<sequence>MRRLTGTYRRGSSFGKLGVSASEETNRRVPAVPACPNGAV</sequence>
<reference evidence="2" key="2">
    <citation type="submission" date="2020-09" db="EMBL/GenBank/DDBJ databases">
        <authorList>
            <person name="Sun Q."/>
            <person name="Ohkuma M."/>
        </authorList>
    </citation>
    <scope>NUCLEOTIDE SEQUENCE</scope>
    <source>
        <strain evidence="2">JCM 4369</strain>
    </source>
</reference>
<accession>A0A918IET6</accession>
<dbReference type="EMBL" id="BMTD01000011">
    <property type="protein sequence ID" value="GGV05293.1"/>
    <property type="molecule type" value="Genomic_DNA"/>
</dbReference>